<comment type="caution">
    <text evidence="2">The sequence shown here is derived from an EMBL/GenBank/DDBJ whole genome shotgun (WGS) entry which is preliminary data.</text>
</comment>
<dbReference type="InterPro" id="IPR011990">
    <property type="entry name" value="TPR-like_helical_dom_sf"/>
</dbReference>
<evidence type="ECO:0000313" key="3">
    <source>
        <dbReference type="Proteomes" id="UP000649617"/>
    </source>
</evidence>
<evidence type="ECO:0008006" key="4">
    <source>
        <dbReference type="Google" id="ProtNLM"/>
    </source>
</evidence>
<dbReference type="AlphaFoldDB" id="A0A812XAL6"/>
<keyword evidence="1" id="KW-0677">Repeat</keyword>
<organism evidence="2 3">
    <name type="scientific">Symbiodinium pilosum</name>
    <name type="common">Dinoflagellate</name>
    <dbReference type="NCBI Taxonomy" id="2952"/>
    <lineage>
        <taxon>Eukaryota</taxon>
        <taxon>Sar</taxon>
        <taxon>Alveolata</taxon>
        <taxon>Dinophyceae</taxon>
        <taxon>Suessiales</taxon>
        <taxon>Symbiodiniaceae</taxon>
        <taxon>Symbiodinium</taxon>
    </lineage>
</organism>
<name>A0A812XAL6_SYMPI</name>
<dbReference type="PANTHER" id="PTHR47447">
    <property type="entry name" value="OS03G0856100 PROTEIN"/>
    <property type="match status" value="1"/>
</dbReference>
<dbReference type="EMBL" id="CAJNIZ010045235">
    <property type="protein sequence ID" value="CAE7714362.1"/>
    <property type="molecule type" value="Genomic_DNA"/>
</dbReference>
<reference evidence="2" key="1">
    <citation type="submission" date="2021-02" db="EMBL/GenBank/DDBJ databases">
        <authorList>
            <person name="Dougan E. K."/>
            <person name="Rhodes N."/>
            <person name="Thang M."/>
            <person name="Chan C."/>
        </authorList>
    </citation>
    <scope>NUCLEOTIDE SEQUENCE</scope>
</reference>
<dbReference type="Proteomes" id="UP000649617">
    <property type="component" value="Unassembled WGS sequence"/>
</dbReference>
<dbReference type="OrthoDB" id="431485at2759"/>
<sequence>MRSCCDGFRFAKSWRQSLALFGQLGARVGGGDAYSCCEALRACVSGAAWQMSLDFYRRSELRQLSWKSRSSRQLATILVLRACSWPRQWLASSRLLQDVALQSLEPHVGMYDAAIFSSLGKRSRWQCAGALLEAAQLGGLRQNPFMLQATIRGCQANRQWTVSLELLQEFLANSLEAHANHYAAACGKAHWSYWTWSLQLLEDISLRMLQRPSMLPNRLLSISHTWHHGLTLAEHKRSNPDEDVEQKGGQRFPVPWRPMVSTLLGLSAKERTSRLALLSRQRRWTQALWELWELQALHSLAPSRLGPGTIAVNAVLTGLTTVASWQRALSLLQCLSSDIGHFGNGPDIISCSTTVTALERVARWPSAVGMLRDFASALLRPDVVAYGAGISACSVCYRWKHVVQMLRELSEVSFEPNAVLCTSCMASCASRMACSMLEAFEAKNFSGGVPMASPWLAPSACPWELTLRSLWNPIPTSVGFNVAVTGCARTARWEAGVSTLELMQHLRLNGSPVAFSAAVAACQKYEHWAQALQLLRSGRPGVGMETPLHALAAGLDVASWNKALEVFEAVKCHGLRLDLTTCNSALDALSRHWLQATIVVQGAGCPYGAVSSFVGGDGRGGGAYSARQPLRLFRAEPDAPELTSPVWEESAQVIVDIVEGSTKEDALDWLQAGFAWTPKSRRFWRKLRSQEIPEPEAVRSTARWLEAKGLAEKAWVRRFPEVLGLSVEELEEGKNTAPSYLKTEATYNKAIKSNPTLLGKNYDCLEEHESCQGRCSRCWNT</sequence>
<gene>
    <name evidence="2" type="ORF">SPIL2461_LOCUS20275</name>
</gene>
<keyword evidence="3" id="KW-1185">Reference proteome</keyword>
<protein>
    <recommendedName>
        <fullName evidence="4">Pentatricopeptide repeat-containing protein, chloroplastic</fullName>
    </recommendedName>
</protein>
<dbReference type="Gene3D" id="1.25.40.10">
    <property type="entry name" value="Tetratricopeptide repeat domain"/>
    <property type="match status" value="3"/>
</dbReference>
<dbReference type="PANTHER" id="PTHR47447:SF17">
    <property type="entry name" value="OS12G0638900 PROTEIN"/>
    <property type="match status" value="1"/>
</dbReference>
<evidence type="ECO:0000256" key="1">
    <source>
        <dbReference type="ARBA" id="ARBA00022737"/>
    </source>
</evidence>
<evidence type="ECO:0000313" key="2">
    <source>
        <dbReference type="EMBL" id="CAE7714362.1"/>
    </source>
</evidence>
<accession>A0A812XAL6</accession>
<proteinExistence type="predicted"/>